<dbReference type="EMBL" id="PXZH01000001">
    <property type="protein sequence ID" value="RST90106.1"/>
    <property type="molecule type" value="Genomic_DNA"/>
</dbReference>
<dbReference type="InterPro" id="IPR006976">
    <property type="entry name" value="VanZ-like"/>
</dbReference>
<keyword evidence="1" id="KW-0472">Membrane</keyword>
<feature type="transmembrane region" description="Helical" evidence="1">
    <location>
        <begin position="151"/>
        <end position="172"/>
    </location>
</feature>
<evidence type="ECO:0000313" key="3">
    <source>
        <dbReference type="EMBL" id="RST90106.1"/>
    </source>
</evidence>
<dbReference type="InterPro" id="IPR053150">
    <property type="entry name" value="Teicoplanin_resist-assoc"/>
</dbReference>
<feature type="domain" description="VanZ-like" evidence="2">
    <location>
        <begin position="25"/>
        <end position="136"/>
    </location>
</feature>
<reference evidence="3 4" key="1">
    <citation type="submission" date="2018-03" db="EMBL/GenBank/DDBJ databases">
        <authorList>
            <person name="Gulvik C.A."/>
        </authorList>
    </citation>
    <scope>NUCLEOTIDE SEQUENCE [LARGE SCALE GENOMIC DNA]</scope>
    <source>
        <strain evidence="3 4">JCM 31581</strain>
    </source>
</reference>
<feature type="transmembrane region" description="Helical" evidence="1">
    <location>
        <begin position="20"/>
        <end position="38"/>
    </location>
</feature>
<proteinExistence type="predicted"/>
<feature type="transmembrane region" description="Helical" evidence="1">
    <location>
        <begin position="121"/>
        <end position="139"/>
    </location>
</feature>
<evidence type="ECO:0000313" key="4">
    <source>
        <dbReference type="Proteomes" id="UP000277864"/>
    </source>
</evidence>
<evidence type="ECO:0000256" key="1">
    <source>
        <dbReference type="SAM" id="Phobius"/>
    </source>
</evidence>
<gene>
    <name evidence="3" type="ORF">C7P63_03230</name>
</gene>
<feature type="transmembrane region" description="Helical" evidence="1">
    <location>
        <begin position="66"/>
        <end position="84"/>
    </location>
</feature>
<dbReference type="Proteomes" id="UP000277864">
    <property type="component" value="Unassembled WGS sequence"/>
</dbReference>
<sequence>MLDKKKGSCYFVKKNYHKTLQVIAISYLILLIGSHWFLLPVTPSEVNLIPLKSIYQHLFLTHEPMLVWRSFIWFVPLGIYLLALPSVPDFTRSIKIVGIISLLVQLGQFIWQQGYVNIDDFLLNLLGGVVGFTIYTGIWNYNSSREKAKKIITLLSLFVGLPTLFMFITYYLTK</sequence>
<dbReference type="OrthoDB" id="4822551at2"/>
<protein>
    <recommendedName>
        <fullName evidence="2">VanZ-like domain-containing protein</fullName>
    </recommendedName>
</protein>
<feature type="transmembrane region" description="Helical" evidence="1">
    <location>
        <begin position="96"/>
        <end position="115"/>
    </location>
</feature>
<evidence type="ECO:0000259" key="2">
    <source>
        <dbReference type="Pfam" id="PF04892"/>
    </source>
</evidence>
<dbReference type="PANTHER" id="PTHR36834">
    <property type="entry name" value="MEMBRANE PROTEIN-RELATED"/>
    <property type="match status" value="1"/>
</dbReference>
<organism evidence="3 4">
    <name type="scientific">Vagococcus humatus</name>
    <dbReference type="NCBI Taxonomy" id="1889241"/>
    <lineage>
        <taxon>Bacteria</taxon>
        <taxon>Bacillati</taxon>
        <taxon>Bacillota</taxon>
        <taxon>Bacilli</taxon>
        <taxon>Lactobacillales</taxon>
        <taxon>Enterococcaceae</taxon>
        <taxon>Vagococcus</taxon>
    </lineage>
</organism>
<name>A0A429Z8V5_9ENTE</name>
<keyword evidence="4" id="KW-1185">Reference proteome</keyword>
<comment type="caution">
    <text evidence="3">The sequence shown here is derived from an EMBL/GenBank/DDBJ whole genome shotgun (WGS) entry which is preliminary data.</text>
</comment>
<accession>A0A429Z8V5</accession>
<dbReference type="PANTHER" id="PTHR36834:SF1">
    <property type="entry name" value="INTEGRAL MEMBRANE PROTEIN"/>
    <property type="match status" value="1"/>
</dbReference>
<keyword evidence="1" id="KW-0812">Transmembrane</keyword>
<dbReference type="AlphaFoldDB" id="A0A429Z8V5"/>
<dbReference type="Pfam" id="PF04892">
    <property type="entry name" value="VanZ"/>
    <property type="match status" value="1"/>
</dbReference>
<keyword evidence="1" id="KW-1133">Transmembrane helix</keyword>